<evidence type="ECO:0000259" key="7">
    <source>
        <dbReference type="Pfam" id="PF09335"/>
    </source>
</evidence>
<dbReference type="OrthoDB" id="9779114at2"/>
<dbReference type="GO" id="GO:0005886">
    <property type="term" value="C:plasma membrane"/>
    <property type="evidence" value="ECO:0007669"/>
    <property type="project" value="UniProtKB-SubCell"/>
</dbReference>
<feature type="transmembrane region" description="Helical" evidence="6">
    <location>
        <begin position="20"/>
        <end position="42"/>
    </location>
</feature>
<dbReference type="KEGG" id="rml:FF011L_29120"/>
<dbReference type="InterPro" id="IPR015414">
    <property type="entry name" value="TMEM64"/>
</dbReference>
<name>A0A517MGY1_9BACT</name>
<feature type="transmembrane region" description="Helical" evidence="6">
    <location>
        <begin position="62"/>
        <end position="93"/>
    </location>
</feature>
<gene>
    <name evidence="8" type="primary">ydjZ</name>
    <name evidence="8" type="ORF">FF011L_29120</name>
</gene>
<dbReference type="PANTHER" id="PTHR12677:SF59">
    <property type="entry name" value="GOLGI APPARATUS MEMBRANE PROTEIN TVP38-RELATED"/>
    <property type="match status" value="1"/>
</dbReference>
<feature type="transmembrane region" description="Helical" evidence="6">
    <location>
        <begin position="176"/>
        <end position="195"/>
    </location>
</feature>
<proteinExistence type="inferred from homology"/>
<protein>
    <recommendedName>
        <fullName evidence="6">TVP38/TMEM64 family membrane protein</fullName>
    </recommendedName>
</protein>
<dbReference type="InterPro" id="IPR032816">
    <property type="entry name" value="VTT_dom"/>
</dbReference>
<evidence type="ECO:0000256" key="6">
    <source>
        <dbReference type="RuleBase" id="RU366058"/>
    </source>
</evidence>
<comment type="subcellular location">
    <subcellularLocation>
        <location evidence="1 6">Cell membrane</location>
        <topology evidence="1 6">Multi-pass membrane protein</topology>
    </subcellularLocation>
</comment>
<keyword evidence="4 6" id="KW-1133">Transmembrane helix</keyword>
<evidence type="ECO:0000256" key="5">
    <source>
        <dbReference type="ARBA" id="ARBA00023136"/>
    </source>
</evidence>
<evidence type="ECO:0000256" key="2">
    <source>
        <dbReference type="ARBA" id="ARBA00022475"/>
    </source>
</evidence>
<dbReference type="RefSeq" id="WP_145352163.1">
    <property type="nucleotide sequence ID" value="NZ_CP036262.1"/>
</dbReference>
<dbReference type="AlphaFoldDB" id="A0A517MGY1"/>
<sequence length="253" mass="27662">MDDDLGTPVQKTRSSLGKKAGVFFIVAVAVLLVYFKFGHLLSLEGLATQESQLRAYQAEHPVLVFGAAFLVYVLATGLSLPGAAALTLVYGWYFGFARGLVLVSFASTAGATMAFLLSRFLFRDAIQNRFGQRLESFNRSLEKEGPFFLFTLRLIPAVPFFVINAVMGLTPIRTRTFWWVSQVGMLAGTVIYVYAGSSVPDLQTLADKGIGAVFTPSQLVKLAIAFALLGLFPLAVRYAMKFFYRGRPVGDGQ</sequence>
<keyword evidence="2 6" id="KW-1003">Cell membrane</keyword>
<evidence type="ECO:0000256" key="3">
    <source>
        <dbReference type="ARBA" id="ARBA00022692"/>
    </source>
</evidence>
<keyword evidence="3 6" id="KW-0812">Transmembrane</keyword>
<evidence type="ECO:0000313" key="8">
    <source>
        <dbReference type="EMBL" id="QDS94134.1"/>
    </source>
</evidence>
<keyword evidence="5 6" id="KW-0472">Membrane</keyword>
<dbReference type="PANTHER" id="PTHR12677">
    <property type="entry name" value="GOLGI APPARATUS MEMBRANE PROTEIN TVP38-RELATED"/>
    <property type="match status" value="1"/>
</dbReference>
<dbReference type="Pfam" id="PF09335">
    <property type="entry name" value="VTT_dom"/>
    <property type="match status" value="1"/>
</dbReference>
<reference evidence="8 9" key="1">
    <citation type="submission" date="2019-02" db="EMBL/GenBank/DDBJ databases">
        <title>Deep-cultivation of Planctomycetes and their phenomic and genomic characterization uncovers novel biology.</title>
        <authorList>
            <person name="Wiegand S."/>
            <person name="Jogler M."/>
            <person name="Boedeker C."/>
            <person name="Pinto D."/>
            <person name="Vollmers J."/>
            <person name="Rivas-Marin E."/>
            <person name="Kohn T."/>
            <person name="Peeters S.H."/>
            <person name="Heuer A."/>
            <person name="Rast P."/>
            <person name="Oberbeckmann S."/>
            <person name="Bunk B."/>
            <person name="Jeske O."/>
            <person name="Meyerdierks A."/>
            <person name="Storesund J.E."/>
            <person name="Kallscheuer N."/>
            <person name="Luecker S."/>
            <person name="Lage O.M."/>
            <person name="Pohl T."/>
            <person name="Merkel B.J."/>
            <person name="Hornburger P."/>
            <person name="Mueller R.-W."/>
            <person name="Bruemmer F."/>
            <person name="Labrenz M."/>
            <person name="Spormann A.M."/>
            <person name="Op den Camp H."/>
            <person name="Overmann J."/>
            <person name="Amann R."/>
            <person name="Jetten M.S.M."/>
            <person name="Mascher T."/>
            <person name="Medema M.H."/>
            <person name="Devos D.P."/>
            <person name="Kaster A.-K."/>
            <person name="Ovreas L."/>
            <person name="Rohde M."/>
            <person name="Galperin M.Y."/>
            <person name="Jogler C."/>
        </authorList>
    </citation>
    <scope>NUCLEOTIDE SEQUENCE [LARGE SCALE GENOMIC DNA]</scope>
    <source>
        <strain evidence="8 9">FF011L</strain>
    </source>
</reference>
<dbReference type="EMBL" id="CP036262">
    <property type="protein sequence ID" value="QDS94134.1"/>
    <property type="molecule type" value="Genomic_DNA"/>
</dbReference>
<dbReference type="Proteomes" id="UP000320672">
    <property type="component" value="Chromosome"/>
</dbReference>
<feature type="transmembrane region" description="Helical" evidence="6">
    <location>
        <begin position="222"/>
        <end position="240"/>
    </location>
</feature>
<comment type="similarity">
    <text evidence="6">Belongs to the TVP38/TMEM64 family.</text>
</comment>
<evidence type="ECO:0000256" key="1">
    <source>
        <dbReference type="ARBA" id="ARBA00004651"/>
    </source>
</evidence>
<feature type="domain" description="VTT" evidence="7">
    <location>
        <begin position="85"/>
        <end position="197"/>
    </location>
</feature>
<organism evidence="8 9">
    <name type="scientific">Roseimaritima multifibrata</name>
    <dbReference type="NCBI Taxonomy" id="1930274"/>
    <lineage>
        <taxon>Bacteria</taxon>
        <taxon>Pseudomonadati</taxon>
        <taxon>Planctomycetota</taxon>
        <taxon>Planctomycetia</taxon>
        <taxon>Pirellulales</taxon>
        <taxon>Pirellulaceae</taxon>
        <taxon>Roseimaritima</taxon>
    </lineage>
</organism>
<evidence type="ECO:0000313" key="9">
    <source>
        <dbReference type="Proteomes" id="UP000320672"/>
    </source>
</evidence>
<keyword evidence="9" id="KW-1185">Reference proteome</keyword>
<evidence type="ECO:0000256" key="4">
    <source>
        <dbReference type="ARBA" id="ARBA00022989"/>
    </source>
</evidence>
<feature type="transmembrane region" description="Helical" evidence="6">
    <location>
        <begin position="100"/>
        <end position="122"/>
    </location>
</feature>
<accession>A0A517MGY1</accession>